<accession>A0A077ZNE7</accession>
<sequence>MRGFLSLVILLLLGVVATKHHDWVSSKKHILSKKLNEIERRIDDFREEHPEIEDSVRNEVEKLSSKVEKDLSSYTDEVENFAEQFEGKVEKAVKQEKKNHGHKRNEQKANQAHHLKDVEIGVFTPDQIDYTGSRTIEISQSYDNVKEKKLDIPPM</sequence>
<reference evidence="4 5" key="1">
    <citation type="submission" date="2014-06" db="EMBL/GenBank/DDBJ databases">
        <authorList>
            <person name="Swart Estienne"/>
        </authorList>
    </citation>
    <scope>NUCLEOTIDE SEQUENCE [LARGE SCALE GENOMIC DNA]</scope>
    <source>
        <strain evidence="4 5">130c</strain>
    </source>
</reference>
<dbReference type="Proteomes" id="UP000039865">
    <property type="component" value="Unassembled WGS sequence"/>
</dbReference>
<feature type="region of interest" description="Disordered" evidence="2">
    <location>
        <begin position="93"/>
        <end position="118"/>
    </location>
</feature>
<proteinExistence type="predicted"/>
<feature type="coiled-coil region" evidence="1">
    <location>
        <begin position="28"/>
        <end position="55"/>
    </location>
</feature>
<dbReference type="InParanoid" id="A0A077ZNE7"/>
<gene>
    <name evidence="4" type="primary">Contig17917.g19050</name>
    <name evidence="4" type="ORF">STYLEM_382</name>
</gene>
<feature type="chain" id="PRO_5001728974" evidence="3">
    <location>
        <begin position="19"/>
        <end position="155"/>
    </location>
</feature>
<name>A0A077ZNE7_STYLE</name>
<feature type="signal peptide" evidence="3">
    <location>
        <begin position="1"/>
        <end position="18"/>
    </location>
</feature>
<evidence type="ECO:0000313" key="5">
    <source>
        <dbReference type="Proteomes" id="UP000039865"/>
    </source>
</evidence>
<evidence type="ECO:0000256" key="2">
    <source>
        <dbReference type="SAM" id="MobiDB-lite"/>
    </source>
</evidence>
<protein>
    <submittedName>
        <fullName evidence="4">Uncharacterized protein</fullName>
    </submittedName>
</protein>
<dbReference type="AlphaFoldDB" id="A0A077ZNE7"/>
<keyword evidence="5" id="KW-1185">Reference proteome</keyword>
<keyword evidence="3" id="KW-0732">Signal</keyword>
<evidence type="ECO:0000256" key="1">
    <source>
        <dbReference type="SAM" id="Coils"/>
    </source>
</evidence>
<evidence type="ECO:0000313" key="4">
    <source>
        <dbReference type="EMBL" id="CDW71438.1"/>
    </source>
</evidence>
<organism evidence="4 5">
    <name type="scientific">Stylonychia lemnae</name>
    <name type="common">Ciliate</name>
    <dbReference type="NCBI Taxonomy" id="5949"/>
    <lineage>
        <taxon>Eukaryota</taxon>
        <taxon>Sar</taxon>
        <taxon>Alveolata</taxon>
        <taxon>Ciliophora</taxon>
        <taxon>Intramacronucleata</taxon>
        <taxon>Spirotrichea</taxon>
        <taxon>Stichotrichia</taxon>
        <taxon>Sporadotrichida</taxon>
        <taxon>Oxytrichidae</taxon>
        <taxon>Stylonychinae</taxon>
        <taxon>Stylonychia</taxon>
    </lineage>
</organism>
<keyword evidence="1" id="KW-0175">Coiled coil</keyword>
<dbReference type="EMBL" id="CCKQ01000379">
    <property type="protein sequence ID" value="CDW71438.1"/>
    <property type="molecule type" value="Genomic_DNA"/>
</dbReference>
<evidence type="ECO:0000256" key="3">
    <source>
        <dbReference type="SAM" id="SignalP"/>
    </source>
</evidence>